<keyword evidence="1" id="KW-0732">Signal</keyword>
<reference evidence="3 4" key="1">
    <citation type="submission" date="2019-03" db="EMBL/GenBank/DDBJ databases">
        <title>Genomic Encyclopedia of Type Strains, Phase IV (KMG-IV): sequencing the most valuable type-strain genomes for metagenomic binning, comparative biology and taxonomic classification.</title>
        <authorList>
            <person name="Goeker M."/>
        </authorList>
    </citation>
    <scope>NUCLEOTIDE SEQUENCE [LARGE SCALE GENOMIC DNA]</scope>
    <source>
        <strain evidence="3 4">DSM 23344</strain>
    </source>
</reference>
<dbReference type="Proteomes" id="UP000294980">
    <property type="component" value="Unassembled WGS sequence"/>
</dbReference>
<dbReference type="SUPFAM" id="SSF53092">
    <property type="entry name" value="Creatinase/prolidase N-terminal domain"/>
    <property type="match status" value="1"/>
</dbReference>
<dbReference type="InterPro" id="IPR036005">
    <property type="entry name" value="Creatinase/aminopeptidase-like"/>
</dbReference>
<dbReference type="GO" id="GO:0004177">
    <property type="term" value="F:aminopeptidase activity"/>
    <property type="evidence" value="ECO:0007669"/>
    <property type="project" value="UniProtKB-KW"/>
</dbReference>
<comment type="caution">
    <text evidence="3">The sequence shown here is derived from an EMBL/GenBank/DDBJ whole genome shotgun (WGS) entry which is preliminary data.</text>
</comment>
<dbReference type="SUPFAM" id="SSF55920">
    <property type="entry name" value="Creatinase/aminopeptidase"/>
    <property type="match status" value="1"/>
</dbReference>
<name>A0A4R2LCH2_9GAMM</name>
<dbReference type="AlphaFoldDB" id="A0A4R2LCH2"/>
<dbReference type="EMBL" id="SLWX01000003">
    <property type="protein sequence ID" value="TCO77025.1"/>
    <property type="molecule type" value="Genomic_DNA"/>
</dbReference>
<dbReference type="OrthoDB" id="9806388at2"/>
<organism evidence="3 4">
    <name type="scientific">Chromatocurvus halotolerans</name>
    <dbReference type="NCBI Taxonomy" id="1132028"/>
    <lineage>
        <taxon>Bacteria</taxon>
        <taxon>Pseudomonadati</taxon>
        <taxon>Pseudomonadota</taxon>
        <taxon>Gammaproteobacteria</taxon>
        <taxon>Cellvibrionales</taxon>
        <taxon>Halieaceae</taxon>
        <taxon>Chromatocurvus</taxon>
    </lineage>
</organism>
<evidence type="ECO:0000313" key="3">
    <source>
        <dbReference type="EMBL" id="TCO77025.1"/>
    </source>
</evidence>
<proteinExistence type="predicted"/>
<evidence type="ECO:0000313" key="4">
    <source>
        <dbReference type="Proteomes" id="UP000294980"/>
    </source>
</evidence>
<keyword evidence="4" id="KW-1185">Reference proteome</keyword>
<dbReference type="Gene3D" id="3.40.350.10">
    <property type="entry name" value="Creatinase/prolidase N-terminal domain"/>
    <property type="match status" value="1"/>
</dbReference>
<protein>
    <submittedName>
        <fullName evidence="3">Xaa-Pro aminopeptidase</fullName>
    </submittedName>
</protein>
<gene>
    <name evidence="3" type="ORF">EV688_10338</name>
</gene>
<dbReference type="PANTHER" id="PTHR46112:SF3">
    <property type="entry name" value="AMINOPEPTIDASE YPDF"/>
    <property type="match status" value="1"/>
</dbReference>
<dbReference type="InterPro" id="IPR029149">
    <property type="entry name" value="Creatin/AminoP/Spt16_N"/>
</dbReference>
<dbReference type="RefSeq" id="WP_131917550.1">
    <property type="nucleotide sequence ID" value="NZ_QQSW01000008.1"/>
</dbReference>
<keyword evidence="3" id="KW-0645">Protease</keyword>
<dbReference type="InterPro" id="IPR050659">
    <property type="entry name" value="Peptidase_M24B"/>
</dbReference>
<dbReference type="Pfam" id="PF00557">
    <property type="entry name" value="Peptidase_M24"/>
    <property type="match status" value="1"/>
</dbReference>
<dbReference type="InterPro" id="IPR000994">
    <property type="entry name" value="Pept_M24"/>
</dbReference>
<keyword evidence="3" id="KW-0031">Aminopeptidase</keyword>
<keyword evidence="3" id="KW-0378">Hydrolase</keyword>
<feature type="signal peptide" evidence="1">
    <location>
        <begin position="1"/>
        <end position="22"/>
    </location>
</feature>
<accession>A0A4R2LCH2</accession>
<feature type="domain" description="Peptidase M24" evidence="2">
    <location>
        <begin position="245"/>
        <end position="452"/>
    </location>
</feature>
<sequence>MTVFKPMLSIAARMRFCVPVIAAIPLLFSLAPAATADGAGHTSLAALEYREGHREAAIARRSDFMRRMGEGLAVITSADRSQPNLYEFYTPDTEHKDFVFLTGIYDSHPPGHILVMNPGGSEYREVLYTDMDAAEARRLSGIEHVFPRERFLQHMSSALTDYRNLRITQLRFKEVESDYALGWGDQTKVLYVNYPRFTNLNEPANPRLAFVDRLRAATAELDVRDAGDLLDPMRMILDDFAMQNLLRAIEITGQGLMEGMKVASPGLTTLQVMHTVDYVYRLHGAGLGFLTGVSPASNLNEALKWETTAEEEAARKGDARITKGSLVHFDTGASMNHYSADIQRTVPADGRFTAEQRRVYQGVLDVQKAVIAAVRPGVTWNELQEMTMRLLKEAGGWDESYTYGIGHFIGMEVHEHGDYLEPLQPGMVLAIEQGAVVDGTRVAFEDDVLVTEDGYEWLTRFIPIEIDEVEALRREPPALRPEALLGLD</sequence>
<dbReference type="PANTHER" id="PTHR46112">
    <property type="entry name" value="AMINOPEPTIDASE"/>
    <property type="match status" value="1"/>
</dbReference>
<dbReference type="Gene3D" id="3.90.230.10">
    <property type="entry name" value="Creatinase/methionine aminopeptidase superfamily"/>
    <property type="match status" value="1"/>
</dbReference>
<evidence type="ECO:0000256" key="1">
    <source>
        <dbReference type="SAM" id="SignalP"/>
    </source>
</evidence>
<feature type="chain" id="PRO_5020620937" evidence="1">
    <location>
        <begin position="23"/>
        <end position="488"/>
    </location>
</feature>
<evidence type="ECO:0000259" key="2">
    <source>
        <dbReference type="Pfam" id="PF00557"/>
    </source>
</evidence>